<dbReference type="EMBL" id="QOCR01000004">
    <property type="protein sequence ID" value="RHW49867.1"/>
    <property type="molecule type" value="Genomic_DNA"/>
</dbReference>
<gene>
    <name evidence="8" type="ORF">DS831_06805</name>
</gene>
<feature type="transmembrane region" description="Helical" evidence="6">
    <location>
        <begin position="444"/>
        <end position="465"/>
    </location>
</feature>
<evidence type="ECO:0000313" key="8">
    <source>
        <dbReference type="EMBL" id="RHW49867.1"/>
    </source>
</evidence>
<dbReference type="PANTHER" id="PTHR42718:SF9">
    <property type="entry name" value="MAJOR FACILITATOR SUPERFAMILY MULTIDRUG TRANSPORTER MFSC"/>
    <property type="match status" value="1"/>
</dbReference>
<feature type="transmembrane region" description="Helical" evidence="6">
    <location>
        <begin position="358"/>
        <end position="376"/>
    </location>
</feature>
<evidence type="ECO:0000256" key="2">
    <source>
        <dbReference type="ARBA" id="ARBA00022448"/>
    </source>
</evidence>
<keyword evidence="4 6" id="KW-1133">Transmembrane helix</keyword>
<evidence type="ECO:0000256" key="1">
    <source>
        <dbReference type="ARBA" id="ARBA00004651"/>
    </source>
</evidence>
<feature type="transmembrane region" description="Helical" evidence="6">
    <location>
        <begin position="12"/>
        <end position="33"/>
    </location>
</feature>
<dbReference type="GO" id="GO:0022857">
    <property type="term" value="F:transmembrane transporter activity"/>
    <property type="evidence" value="ECO:0007669"/>
    <property type="project" value="InterPro"/>
</dbReference>
<feature type="transmembrane region" description="Helical" evidence="6">
    <location>
        <begin position="53"/>
        <end position="73"/>
    </location>
</feature>
<dbReference type="Gene3D" id="1.20.1720.10">
    <property type="entry name" value="Multidrug resistance protein D"/>
    <property type="match status" value="1"/>
</dbReference>
<evidence type="ECO:0000313" key="9">
    <source>
        <dbReference type="Proteomes" id="UP000284109"/>
    </source>
</evidence>
<dbReference type="Proteomes" id="UP000284109">
    <property type="component" value="Unassembled WGS sequence"/>
</dbReference>
<evidence type="ECO:0000256" key="3">
    <source>
        <dbReference type="ARBA" id="ARBA00022692"/>
    </source>
</evidence>
<dbReference type="GO" id="GO:0005886">
    <property type="term" value="C:plasma membrane"/>
    <property type="evidence" value="ECO:0007669"/>
    <property type="project" value="UniProtKB-SubCell"/>
</dbReference>
<dbReference type="InterPro" id="IPR011701">
    <property type="entry name" value="MFS"/>
</dbReference>
<evidence type="ECO:0000256" key="4">
    <source>
        <dbReference type="ARBA" id="ARBA00022989"/>
    </source>
</evidence>
<sequence>MNFMDQPVTIKTKLSILATGFLSFIGILIETSMNVTFPTLMKEFQVTLSTVQWVTTGYLLLVTIVMSTTSYLVKRFDARKIFLTAATMCLLGTIICAAASTFSILMLGRLLEAIATGLSTPTLFHIILSRIPTNKLGIYTGFATMVTSFAPALGPTYGGIINNYMSWRMIFIGVLPIIVIVMLTGGLTISLQARHDNPKFDFLGLAILAGLMVTLIISIDQGGKQGFTSNNFIVGIIITIILMLFFMYHLKYGKRQLLNFQILRYPIVSLRAINFFILQFMNIGISFVIPILAEETLKTNSMVAGLILLPGSILGAIISPIAGSVYDRKGSFLPLFISNISMLFGAILFTLLTHKITITLIMIFYCFMRGGFNFGYGNTMSDASKLVAINEKPDVNSLFNTLQQYAGSLGTGIMSAVVSAQQLNLARNSSMIAKTAAKGCQLDFLILIILAIIALSTTLIGKHILDDKVR</sequence>
<feature type="transmembrane region" description="Helical" evidence="6">
    <location>
        <begin position="202"/>
        <end position="219"/>
    </location>
</feature>
<feature type="transmembrane region" description="Helical" evidence="6">
    <location>
        <begin position="231"/>
        <end position="250"/>
    </location>
</feature>
<keyword evidence="5 6" id="KW-0472">Membrane</keyword>
<evidence type="ECO:0000256" key="5">
    <source>
        <dbReference type="ARBA" id="ARBA00023136"/>
    </source>
</evidence>
<organism evidence="8 9">
    <name type="scientific">Bombilactobacillus bombi</name>
    <dbReference type="NCBI Taxonomy" id="1303590"/>
    <lineage>
        <taxon>Bacteria</taxon>
        <taxon>Bacillati</taxon>
        <taxon>Bacillota</taxon>
        <taxon>Bacilli</taxon>
        <taxon>Lactobacillales</taxon>
        <taxon>Lactobacillaceae</taxon>
        <taxon>Bombilactobacillus</taxon>
    </lineage>
</organism>
<dbReference type="InterPro" id="IPR020846">
    <property type="entry name" value="MFS_dom"/>
</dbReference>
<dbReference type="Pfam" id="PF07690">
    <property type="entry name" value="MFS_1"/>
    <property type="match status" value="1"/>
</dbReference>
<feature type="transmembrane region" description="Helical" evidence="6">
    <location>
        <begin position="271"/>
        <end position="293"/>
    </location>
</feature>
<dbReference type="AlphaFoldDB" id="A0A3R6ZBW8"/>
<dbReference type="Gene3D" id="1.20.1250.20">
    <property type="entry name" value="MFS general substrate transporter like domains"/>
    <property type="match status" value="1"/>
</dbReference>
<evidence type="ECO:0000256" key="6">
    <source>
        <dbReference type="SAM" id="Phobius"/>
    </source>
</evidence>
<comment type="subcellular location">
    <subcellularLocation>
        <location evidence="1">Cell membrane</location>
        <topology evidence="1">Multi-pass membrane protein</topology>
    </subcellularLocation>
</comment>
<dbReference type="OrthoDB" id="9816041at2"/>
<dbReference type="InterPro" id="IPR036259">
    <property type="entry name" value="MFS_trans_sf"/>
</dbReference>
<dbReference type="PRINTS" id="PR01036">
    <property type="entry name" value="TCRTETB"/>
</dbReference>
<feature type="transmembrane region" description="Helical" evidence="6">
    <location>
        <begin position="113"/>
        <end position="129"/>
    </location>
</feature>
<feature type="transmembrane region" description="Helical" evidence="6">
    <location>
        <begin position="85"/>
        <end position="107"/>
    </location>
</feature>
<feature type="transmembrane region" description="Helical" evidence="6">
    <location>
        <begin position="305"/>
        <end position="325"/>
    </location>
</feature>
<feature type="transmembrane region" description="Helical" evidence="6">
    <location>
        <begin position="332"/>
        <end position="352"/>
    </location>
</feature>
<dbReference type="PANTHER" id="PTHR42718">
    <property type="entry name" value="MAJOR FACILITATOR SUPERFAMILY MULTIDRUG TRANSPORTER MFSC"/>
    <property type="match status" value="1"/>
</dbReference>
<keyword evidence="9" id="KW-1185">Reference proteome</keyword>
<dbReference type="PROSITE" id="PS50850">
    <property type="entry name" value="MFS"/>
    <property type="match status" value="1"/>
</dbReference>
<keyword evidence="2" id="KW-0813">Transport</keyword>
<feature type="transmembrane region" description="Helical" evidence="6">
    <location>
        <begin position="169"/>
        <end position="190"/>
    </location>
</feature>
<keyword evidence="3 6" id="KW-0812">Transmembrane</keyword>
<protein>
    <submittedName>
        <fullName evidence="8">MFS transporter</fullName>
    </submittedName>
</protein>
<proteinExistence type="predicted"/>
<evidence type="ECO:0000259" key="7">
    <source>
        <dbReference type="PROSITE" id="PS50850"/>
    </source>
</evidence>
<name>A0A3R6ZBW8_9LACO</name>
<feature type="domain" description="Major facilitator superfamily (MFS) profile" evidence="7">
    <location>
        <begin position="12"/>
        <end position="469"/>
    </location>
</feature>
<comment type="caution">
    <text evidence="8">The sequence shown here is derived from an EMBL/GenBank/DDBJ whole genome shotgun (WGS) entry which is preliminary data.</text>
</comment>
<feature type="transmembrane region" description="Helical" evidence="6">
    <location>
        <begin position="136"/>
        <end position="157"/>
    </location>
</feature>
<reference evidence="8 9" key="1">
    <citation type="submission" date="2018-07" db="EMBL/GenBank/DDBJ databases">
        <title>Genome sequences of six Lactobacillus spp. isolated from bumble bee guts.</title>
        <authorList>
            <person name="Motta E.V.S."/>
            <person name="Moran N.A."/>
        </authorList>
    </citation>
    <scope>NUCLEOTIDE SEQUENCE [LARGE SCALE GENOMIC DNA]</scope>
    <source>
        <strain evidence="8 9">BI-1.1</strain>
    </source>
</reference>
<accession>A0A3R6ZBW8</accession>
<dbReference type="SUPFAM" id="SSF103473">
    <property type="entry name" value="MFS general substrate transporter"/>
    <property type="match status" value="1"/>
</dbReference>